<evidence type="ECO:0000313" key="6">
    <source>
        <dbReference type="EMBL" id="WML90010.1"/>
    </source>
</evidence>
<evidence type="ECO:0000259" key="5">
    <source>
        <dbReference type="Pfam" id="PF25917"/>
    </source>
</evidence>
<protein>
    <submittedName>
        <fullName evidence="6">Efflux RND transporter periplasmic adaptor subunit</fullName>
    </submittedName>
</protein>
<dbReference type="PANTHER" id="PTHR30097">
    <property type="entry name" value="CATION EFFLUX SYSTEM PROTEIN CUSB"/>
    <property type="match status" value="1"/>
</dbReference>
<dbReference type="Gene3D" id="2.40.420.20">
    <property type="match status" value="1"/>
</dbReference>
<feature type="signal peptide" evidence="4">
    <location>
        <begin position="1"/>
        <end position="20"/>
    </location>
</feature>
<feature type="compositionally biased region" description="Low complexity" evidence="3">
    <location>
        <begin position="29"/>
        <end position="39"/>
    </location>
</feature>
<dbReference type="RefSeq" id="WP_308894330.1">
    <property type="nucleotide sequence ID" value="NZ_CP133218.1"/>
</dbReference>
<dbReference type="Gene3D" id="2.40.50.100">
    <property type="match status" value="1"/>
</dbReference>
<keyword evidence="4" id="KW-0732">Signal</keyword>
<gene>
    <name evidence="6" type="ORF">RCF98_13665</name>
</gene>
<sequence length="376" mass="39763">MKPNTFLLIGALLFPTLATAGDGHDHGEAAPTAANPNAPQRLPDGSVFLPKKTQRFIQVRTQPATLETLPRSLILNGQVVAGMDASSKVQALQAGRLDIANGSLPAIGDKVEKGQVLATLTLAKDAQEGTNQAAEAADLQEQLKLAELEQQRLQGLGDLIPRRDVDTAAATVRSLQARLAVFRKGAKGVTETVRSPISGIVTASHAANGQAVQAGDLLLDIIDPSKLQVEALTYDPALPANIAAANVTIGKQTLALRYQGNSQQLRQQALPLRFSFLPSPLEGEGLGVRGSLAAGSPVQVTVQTRETLQGVAVPAEALARNPSNQTVVWVKTTPEQYAPRVVQYQPLDGERVMITAGLPDGERVVVQATNLINQIR</sequence>
<keyword evidence="7" id="KW-1185">Reference proteome</keyword>
<comment type="similarity">
    <text evidence="1">Belongs to the membrane fusion protein (MFP) (TC 8.A.1) family.</text>
</comment>
<evidence type="ECO:0000256" key="4">
    <source>
        <dbReference type="SAM" id="SignalP"/>
    </source>
</evidence>
<feature type="chain" id="PRO_5047156144" evidence="4">
    <location>
        <begin position="21"/>
        <end position="376"/>
    </location>
</feature>
<dbReference type="SUPFAM" id="SSF111369">
    <property type="entry name" value="HlyD-like secretion proteins"/>
    <property type="match status" value="1"/>
</dbReference>
<accession>A0ABY9MMX1</accession>
<dbReference type="InterPro" id="IPR051909">
    <property type="entry name" value="MFP_Cation_Efflux"/>
</dbReference>
<evidence type="ECO:0000313" key="7">
    <source>
        <dbReference type="Proteomes" id="UP001236657"/>
    </source>
</evidence>
<proteinExistence type="inferred from homology"/>
<organism evidence="6 7">
    <name type="scientific">Thiothrix lacustris</name>
    <dbReference type="NCBI Taxonomy" id="525917"/>
    <lineage>
        <taxon>Bacteria</taxon>
        <taxon>Pseudomonadati</taxon>
        <taxon>Pseudomonadota</taxon>
        <taxon>Gammaproteobacteria</taxon>
        <taxon>Thiotrichales</taxon>
        <taxon>Thiotrichaceae</taxon>
        <taxon>Thiothrix</taxon>
    </lineage>
</organism>
<dbReference type="InterPro" id="IPR058625">
    <property type="entry name" value="MdtA-like_BSH"/>
</dbReference>
<feature type="region of interest" description="Disordered" evidence="3">
    <location>
        <begin position="23"/>
        <end position="43"/>
    </location>
</feature>
<evidence type="ECO:0000256" key="2">
    <source>
        <dbReference type="ARBA" id="ARBA00022448"/>
    </source>
</evidence>
<name>A0ABY9MMX1_9GAMM</name>
<dbReference type="PANTHER" id="PTHR30097:SF15">
    <property type="entry name" value="CATION EFFLUX SYSTEM PROTEIN CUSB"/>
    <property type="match status" value="1"/>
</dbReference>
<reference evidence="6 7" key="1">
    <citation type="submission" date="2023-08" db="EMBL/GenBank/DDBJ databases">
        <title>New molecular markers tilS and rpoB for phylogenetic and monitoring studies of the genus Thiothrix biodiversity.</title>
        <authorList>
            <person name="Ravin N.V."/>
            <person name="Smolyakov D."/>
            <person name="Markov N.D."/>
            <person name="Beletsky A.V."/>
            <person name="Mardanov A.V."/>
            <person name="Rudenko T.S."/>
            <person name="Grabovich M.Y."/>
        </authorList>
    </citation>
    <scope>NUCLEOTIDE SEQUENCE [LARGE SCALE GENOMIC DNA]</scope>
    <source>
        <strain evidence="6 7">MK1</strain>
    </source>
</reference>
<evidence type="ECO:0000256" key="1">
    <source>
        <dbReference type="ARBA" id="ARBA00009477"/>
    </source>
</evidence>
<dbReference type="Pfam" id="PF25917">
    <property type="entry name" value="BSH_RND"/>
    <property type="match status" value="1"/>
</dbReference>
<feature type="domain" description="Multidrug resistance protein MdtA-like barrel-sandwich hybrid" evidence="5">
    <location>
        <begin position="192"/>
        <end position="313"/>
    </location>
</feature>
<evidence type="ECO:0000256" key="3">
    <source>
        <dbReference type="SAM" id="MobiDB-lite"/>
    </source>
</evidence>
<dbReference type="EMBL" id="CP133218">
    <property type="protein sequence ID" value="WML90010.1"/>
    <property type="molecule type" value="Genomic_DNA"/>
</dbReference>
<dbReference type="Proteomes" id="UP001236657">
    <property type="component" value="Chromosome"/>
</dbReference>
<keyword evidence="2" id="KW-0813">Transport</keyword>